<dbReference type="AlphaFoldDB" id="A0A5B8UV37"/>
<keyword evidence="11" id="KW-1185">Reference proteome</keyword>
<dbReference type="KEGG" id="mgin:FRZ54_10555"/>
<keyword evidence="3 7" id="KW-0812">Transmembrane</keyword>
<accession>A0A5B8UV37</accession>
<evidence type="ECO:0000256" key="1">
    <source>
        <dbReference type="ARBA" id="ARBA00004162"/>
    </source>
</evidence>
<dbReference type="Pfam" id="PF04024">
    <property type="entry name" value="PspC"/>
    <property type="match status" value="1"/>
</dbReference>
<evidence type="ECO:0000259" key="9">
    <source>
        <dbReference type="Pfam" id="PF18917"/>
    </source>
</evidence>
<dbReference type="GO" id="GO:0005886">
    <property type="term" value="C:plasma membrane"/>
    <property type="evidence" value="ECO:0007669"/>
    <property type="project" value="UniProtKB-SubCell"/>
</dbReference>
<evidence type="ECO:0000259" key="8">
    <source>
        <dbReference type="Pfam" id="PF04024"/>
    </source>
</evidence>
<feature type="domain" description="LiaI-LiaF-like transmembrane region" evidence="9">
    <location>
        <begin position="122"/>
        <end position="160"/>
    </location>
</feature>
<evidence type="ECO:0000256" key="7">
    <source>
        <dbReference type="SAM" id="Phobius"/>
    </source>
</evidence>
<keyword evidence="4 7" id="KW-1133">Transmembrane helix</keyword>
<dbReference type="PANTHER" id="PTHR33885:SF3">
    <property type="entry name" value="PHAGE SHOCK PROTEIN C"/>
    <property type="match status" value="1"/>
</dbReference>
<feature type="compositionally biased region" description="Pro residues" evidence="6">
    <location>
        <begin position="101"/>
        <end position="112"/>
    </location>
</feature>
<evidence type="ECO:0000256" key="3">
    <source>
        <dbReference type="ARBA" id="ARBA00022692"/>
    </source>
</evidence>
<dbReference type="RefSeq" id="WP_147031576.1">
    <property type="nucleotide sequence ID" value="NZ_CP042436.1"/>
</dbReference>
<dbReference type="InterPro" id="IPR052027">
    <property type="entry name" value="PspC"/>
</dbReference>
<name>A0A5B8UV37_9SPHI</name>
<reference evidence="10 11" key="1">
    <citation type="journal article" date="2017" name="Curr. Microbiol.">
        <title>Mucilaginibacter ginsenosidivorans sp. nov., Isolated from Soil of Ginseng Field.</title>
        <authorList>
            <person name="Kim M.M."/>
            <person name="Siddiqi M.Z."/>
            <person name="Im W.T."/>
        </authorList>
    </citation>
    <scope>NUCLEOTIDE SEQUENCE [LARGE SCALE GENOMIC DNA]</scope>
    <source>
        <strain evidence="10 11">Gsoil 3017</strain>
    </source>
</reference>
<feature type="transmembrane region" description="Helical" evidence="7">
    <location>
        <begin position="150"/>
        <end position="167"/>
    </location>
</feature>
<feature type="transmembrane region" description="Helical" evidence="7">
    <location>
        <begin position="34"/>
        <end position="57"/>
    </location>
</feature>
<feature type="transmembrane region" description="Helical" evidence="7">
    <location>
        <begin position="119"/>
        <end position="138"/>
    </location>
</feature>
<evidence type="ECO:0000313" key="11">
    <source>
        <dbReference type="Proteomes" id="UP000321479"/>
    </source>
</evidence>
<evidence type="ECO:0000256" key="2">
    <source>
        <dbReference type="ARBA" id="ARBA00022475"/>
    </source>
</evidence>
<evidence type="ECO:0000256" key="4">
    <source>
        <dbReference type="ARBA" id="ARBA00022989"/>
    </source>
</evidence>
<feature type="domain" description="Phage shock protein PspC N-terminal" evidence="8">
    <location>
        <begin position="3"/>
        <end position="60"/>
    </location>
</feature>
<dbReference type="InterPro" id="IPR007168">
    <property type="entry name" value="Phageshock_PspC_N"/>
</dbReference>
<gene>
    <name evidence="10" type="ORF">FRZ54_10555</name>
</gene>
<keyword evidence="2" id="KW-1003">Cell membrane</keyword>
<feature type="compositionally biased region" description="Low complexity" evidence="6">
    <location>
        <begin position="90"/>
        <end position="100"/>
    </location>
</feature>
<protein>
    <submittedName>
        <fullName evidence="10">PspC domain-containing protein</fullName>
    </submittedName>
</protein>
<dbReference type="PANTHER" id="PTHR33885">
    <property type="entry name" value="PHAGE SHOCK PROTEIN C"/>
    <property type="match status" value="1"/>
</dbReference>
<organism evidence="10 11">
    <name type="scientific">Mucilaginibacter ginsenosidivorans</name>
    <dbReference type="NCBI Taxonomy" id="398053"/>
    <lineage>
        <taxon>Bacteria</taxon>
        <taxon>Pseudomonadati</taxon>
        <taxon>Bacteroidota</taxon>
        <taxon>Sphingobacteriia</taxon>
        <taxon>Sphingobacteriales</taxon>
        <taxon>Sphingobacteriaceae</taxon>
        <taxon>Mucilaginibacter</taxon>
    </lineage>
</organism>
<evidence type="ECO:0000256" key="5">
    <source>
        <dbReference type="ARBA" id="ARBA00023136"/>
    </source>
</evidence>
<evidence type="ECO:0000313" key="10">
    <source>
        <dbReference type="EMBL" id="QEC63000.1"/>
    </source>
</evidence>
<evidence type="ECO:0000256" key="6">
    <source>
        <dbReference type="SAM" id="MobiDB-lite"/>
    </source>
</evidence>
<dbReference type="InterPro" id="IPR043726">
    <property type="entry name" value="LiaI-LiaF-like_TM1"/>
</dbReference>
<proteinExistence type="predicted"/>
<comment type="subcellular location">
    <subcellularLocation>
        <location evidence="1">Cell membrane</location>
        <topology evidence="1">Single-pass membrane protein</topology>
    </subcellularLocation>
</comment>
<dbReference type="EMBL" id="CP042436">
    <property type="protein sequence ID" value="QEC63000.1"/>
    <property type="molecule type" value="Genomic_DNA"/>
</dbReference>
<feature type="region of interest" description="Disordered" evidence="6">
    <location>
        <begin position="84"/>
        <end position="113"/>
    </location>
</feature>
<dbReference type="OrthoDB" id="5772680at2"/>
<dbReference type="Proteomes" id="UP000321479">
    <property type="component" value="Chromosome"/>
</dbReference>
<dbReference type="Pfam" id="PF18917">
    <property type="entry name" value="LiaI-LiaF-like_TM1"/>
    <property type="match status" value="1"/>
</dbReference>
<sequence length="197" mass="21737">MEKKLYRDEFRKKIGGVCAGLADYFTIDVTLVRLFFVLACIFHGSGLPVYIVLWIVLPKKPFPYMDPTVDYTVPPQGPEGTVPPTGNPFGGNPFQGNPFTNIPPQPNPPFQPAPRSTSLAAIIFGVILIVVGGSILLDNLNILPDWDFEHLWPIALITVGCVLMLSGEKKKRDLNAQWQSVKEEKTDGDTAETNTPE</sequence>
<keyword evidence="5 7" id="KW-0472">Membrane</keyword>